<dbReference type="GO" id="GO:0006567">
    <property type="term" value="P:L-threonine catabolic process"/>
    <property type="evidence" value="ECO:0007669"/>
    <property type="project" value="TreeGrafter"/>
</dbReference>
<dbReference type="PIRSF" id="PIRSF017617">
    <property type="entry name" value="Thr_aldolase"/>
    <property type="match status" value="1"/>
</dbReference>
<name>C6H9P3_AJECH</name>
<evidence type="ECO:0000313" key="7">
    <source>
        <dbReference type="EMBL" id="EER43026.1"/>
    </source>
</evidence>
<dbReference type="HOGENOM" id="CLU_029381_1_1_1"/>
<dbReference type="GO" id="GO:0005829">
    <property type="term" value="C:cytosol"/>
    <property type="evidence" value="ECO:0007669"/>
    <property type="project" value="TreeGrafter"/>
</dbReference>
<dbReference type="GO" id="GO:0006545">
    <property type="term" value="P:glycine biosynthetic process"/>
    <property type="evidence" value="ECO:0007669"/>
    <property type="project" value="TreeGrafter"/>
</dbReference>
<evidence type="ECO:0000256" key="4">
    <source>
        <dbReference type="ARBA" id="ARBA00023239"/>
    </source>
</evidence>
<dbReference type="PANTHER" id="PTHR48097">
    <property type="entry name" value="L-THREONINE ALDOLASE-RELATED"/>
    <property type="match status" value="1"/>
</dbReference>
<comment type="cofactor">
    <cofactor evidence="1">
        <name>pyridoxal 5'-phosphate</name>
        <dbReference type="ChEBI" id="CHEBI:597326"/>
    </cofactor>
</comment>
<comment type="similarity">
    <text evidence="2">Belongs to the threonine aldolase family.</text>
</comment>
<evidence type="ECO:0000259" key="6">
    <source>
        <dbReference type="Pfam" id="PF01212"/>
    </source>
</evidence>
<dbReference type="EMBL" id="GG692421">
    <property type="protein sequence ID" value="EER43026.1"/>
    <property type="molecule type" value="Genomic_DNA"/>
</dbReference>
<evidence type="ECO:0000256" key="3">
    <source>
        <dbReference type="ARBA" id="ARBA00022898"/>
    </source>
</evidence>
<evidence type="ECO:0000313" key="8">
    <source>
        <dbReference type="Proteomes" id="UP000002624"/>
    </source>
</evidence>
<dbReference type="STRING" id="544712.C6H9P3"/>
<dbReference type="OrthoDB" id="10261951at2759"/>
<dbReference type="OMA" id="RAHVHCW"/>
<gene>
    <name evidence="7" type="ORF">HCDG_02924</name>
</gene>
<dbReference type="eggNOG" id="KOG1368">
    <property type="taxonomic scope" value="Eukaryota"/>
</dbReference>
<reference evidence="8" key="1">
    <citation type="submission" date="2009-05" db="EMBL/GenBank/DDBJ databases">
        <title>The genome sequence of Ajellomyces capsulatus strain H143.</title>
        <authorList>
            <person name="Champion M."/>
            <person name="Cuomo C.A."/>
            <person name="Ma L.-J."/>
            <person name="Henn M.R."/>
            <person name="Sil A."/>
            <person name="Goldman B."/>
            <person name="Young S.K."/>
            <person name="Kodira C.D."/>
            <person name="Zeng Q."/>
            <person name="Koehrsen M."/>
            <person name="Alvarado L."/>
            <person name="Berlin A.M."/>
            <person name="Borenstein D."/>
            <person name="Chen Z."/>
            <person name="Engels R."/>
            <person name="Freedman E."/>
            <person name="Gellesch M."/>
            <person name="Goldberg J."/>
            <person name="Griggs A."/>
            <person name="Gujja S."/>
            <person name="Heiman D.I."/>
            <person name="Hepburn T.A."/>
            <person name="Howarth C."/>
            <person name="Jen D."/>
            <person name="Larson L."/>
            <person name="Lewis B."/>
            <person name="Mehta T."/>
            <person name="Park D."/>
            <person name="Pearson M."/>
            <person name="Roberts A."/>
            <person name="Saif S."/>
            <person name="Shea T.D."/>
            <person name="Shenoy N."/>
            <person name="Sisk P."/>
            <person name="Stolte C."/>
            <person name="Sykes S."/>
            <person name="Walk T."/>
            <person name="White J."/>
            <person name="Yandava C."/>
            <person name="Klein B."/>
            <person name="McEwen J.G."/>
            <person name="Puccia R."/>
            <person name="Goldman G.H."/>
            <person name="Felipe M.S."/>
            <person name="Nino-Vega G."/>
            <person name="San-Blas G."/>
            <person name="Taylor J.W."/>
            <person name="Mendoza L."/>
            <person name="Galagan J.E."/>
            <person name="Nusbaum C."/>
            <person name="Birren B.W."/>
        </authorList>
    </citation>
    <scope>NUCLEOTIDE SEQUENCE [LARGE SCALE GENOMIC DNA]</scope>
    <source>
        <strain evidence="8">H143</strain>
    </source>
</reference>
<dbReference type="AlphaFoldDB" id="C6H9P3"/>
<keyword evidence="4" id="KW-0456">Lyase</keyword>
<dbReference type="InterPro" id="IPR001597">
    <property type="entry name" value="ArAA_b-elim_lyase/Thr_aldolase"/>
</dbReference>
<dbReference type="InterPro" id="IPR015421">
    <property type="entry name" value="PyrdxlP-dep_Trfase_major"/>
</dbReference>
<dbReference type="InterPro" id="IPR015424">
    <property type="entry name" value="PyrdxlP-dep_Trfase"/>
</dbReference>
<dbReference type="Pfam" id="PF01212">
    <property type="entry name" value="Beta_elim_lyase"/>
    <property type="match status" value="1"/>
</dbReference>
<dbReference type="Gene3D" id="3.40.640.10">
    <property type="entry name" value="Type I PLP-dependent aspartate aminotransferase-like (Major domain)"/>
    <property type="match status" value="1"/>
</dbReference>
<proteinExistence type="inferred from homology"/>
<dbReference type="FunFam" id="3.40.640.10:FF:000030">
    <property type="entry name" value="Low-specificity L-threonine aldolase"/>
    <property type="match status" value="1"/>
</dbReference>
<sequence>MSPSVSDINSHLAFKTKPVSAENGPNKPLMYSALPNLKQAIEKAGADFRSDVSTVPTEDMMQVRKAALPPDKGAILEASVGDDIYDEFGDVSVNSLQNKLIELTGKEAALWTLSGTMGNQICLRTHLVQPPHTVLLDHRAHVYCWESGALPALSQASVAPVIPSNGVHLTLSDVKKNMVSGGNLHFPPTRVVSLENSLSGTILPLKDAKEISAFVRSFPVPEGQKPVAMHLDGARLFDGIIGEGVDAKEYCACFDSISICLAKGLGAPMGSIILGSRAFIERAKWFRKMFGGGTRQPGMMAAAAQAALTTSIPQLPRVHALTKSTASKLSAFGYKFQLPVQTNMIIVDLEASNNIPPAAFLAGL</sequence>
<feature type="domain" description="Aromatic amino acid beta-eliminating lyase/threonine aldolase" evidence="6">
    <location>
        <begin position="47"/>
        <end position="351"/>
    </location>
</feature>
<protein>
    <submittedName>
        <fullName evidence="7">Threonine aldolase</fullName>
    </submittedName>
</protein>
<feature type="modified residue" description="N6-(pyridoxal phosphate)lysine" evidence="5">
    <location>
        <position position="263"/>
    </location>
</feature>
<dbReference type="InterPro" id="IPR023603">
    <property type="entry name" value="Low_specificity_L-TA-like"/>
</dbReference>
<dbReference type="VEuPathDB" id="FungiDB:HCDG_02924"/>
<evidence type="ECO:0000256" key="5">
    <source>
        <dbReference type="PIRSR" id="PIRSR017617-1"/>
    </source>
</evidence>
<evidence type="ECO:0000256" key="1">
    <source>
        <dbReference type="ARBA" id="ARBA00001933"/>
    </source>
</evidence>
<keyword evidence="3" id="KW-0663">Pyridoxal phosphate</keyword>
<organism evidence="7 8">
    <name type="scientific">Ajellomyces capsulatus (strain H143)</name>
    <name type="common">Darling's disease fungus</name>
    <name type="synonym">Histoplasma capsulatum</name>
    <dbReference type="NCBI Taxonomy" id="544712"/>
    <lineage>
        <taxon>Eukaryota</taxon>
        <taxon>Fungi</taxon>
        <taxon>Dikarya</taxon>
        <taxon>Ascomycota</taxon>
        <taxon>Pezizomycotina</taxon>
        <taxon>Eurotiomycetes</taxon>
        <taxon>Eurotiomycetidae</taxon>
        <taxon>Onygenales</taxon>
        <taxon>Ajellomycetaceae</taxon>
        <taxon>Histoplasma</taxon>
    </lineage>
</organism>
<dbReference type="Proteomes" id="UP000002624">
    <property type="component" value="Unassembled WGS sequence"/>
</dbReference>
<dbReference type="SUPFAM" id="SSF53383">
    <property type="entry name" value="PLP-dependent transferases"/>
    <property type="match status" value="1"/>
</dbReference>
<evidence type="ECO:0000256" key="2">
    <source>
        <dbReference type="ARBA" id="ARBA00006966"/>
    </source>
</evidence>
<dbReference type="PANTHER" id="PTHR48097:SF9">
    <property type="entry name" value="L-THREONINE ALDOLASE"/>
    <property type="match status" value="1"/>
</dbReference>
<accession>C6H9P3</accession>
<dbReference type="GO" id="GO:0008732">
    <property type="term" value="F:L-allo-threonine aldolase activity"/>
    <property type="evidence" value="ECO:0007669"/>
    <property type="project" value="TreeGrafter"/>
</dbReference>